<evidence type="ECO:0000313" key="11">
    <source>
        <dbReference type="Proteomes" id="UP000007015"/>
    </source>
</evidence>
<organism evidence="10 11">
    <name type="scientific">Oryza sativa subsp. indica</name>
    <name type="common">Rice</name>
    <dbReference type="NCBI Taxonomy" id="39946"/>
    <lineage>
        <taxon>Eukaryota</taxon>
        <taxon>Viridiplantae</taxon>
        <taxon>Streptophyta</taxon>
        <taxon>Embryophyta</taxon>
        <taxon>Tracheophyta</taxon>
        <taxon>Spermatophyta</taxon>
        <taxon>Magnoliopsida</taxon>
        <taxon>Liliopsida</taxon>
        <taxon>Poales</taxon>
        <taxon>Poaceae</taxon>
        <taxon>BOP clade</taxon>
        <taxon>Oryzoideae</taxon>
        <taxon>Oryzeae</taxon>
        <taxon>Oryzinae</taxon>
        <taxon>Oryza</taxon>
        <taxon>Oryza sativa</taxon>
    </lineage>
</organism>
<keyword evidence="2" id="KW-0479">Metal-binding</keyword>
<evidence type="ECO:0000256" key="2">
    <source>
        <dbReference type="ARBA" id="ARBA00022723"/>
    </source>
</evidence>
<evidence type="ECO:0000256" key="3">
    <source>
        <dbReference type="ARBA" id="ARBA00022771"/>
    </source>
</evidence>
<dbReference type="GO" id="GO:0003677">
    <property type="term" value="F:DNA binding"/>
    <property type="evidence" value="ECO:0007669"/>
    <property type="project" value="UniProtKB-KW"/>
</dbReference>
<dbReference type="Pfam" id="PF04434">
    <property type="entry name" value="SWIM"/>
    <property type="match status" value="1"/>
</dbReference>
<dbReference type="GO" id="GO:0006313">
    <property type="term" value="P:DNA transposition"/>
    <property type="evidence" value="ECO:0007669"/>
    <property type="project" value="InterPro"/>
</dbReference>
<keyword evidence="1" id="KW-0815">Transposition</keyword>
<dbReference type="HOGENOM" id="CLU_006767_8_0_1"/>
<dbReference type="Pfam" id="PF10551">
    <property type="entry name" value="MULE"/>
    <property type="match status" value="1"/>
</dbReference>
<evidence type="ECO:0000256" key="4">
    <source>
        <dbReference type="ARBA" id="ARBA00022833"/>
    </source>
</evidence>
<keyword evidence="11" id="KW-1185">Reference proteome</keyword>
<dbReference type="Gramene" id="BGIOSGA017710-TA">
    <property type="protein sequence ID" value="BGIOSGA017710-PA"/>
    <property type="gene ID" value="BGIOSGA017710"/>
</dbReference>
<evidence type="ECO:0000256" key="8">
    <source>
        <dbReference type="SAM" id="MobiDB-lite"/>
    </source>
</evidence>
<keyword evidence="6" id="KW-0233">DNA recombination</keyword>
<dbReference type="GO" id="GO:0004803">
    <property type="term" value="F:transposase activity"/>
    <property type="evidence" value="ECO:0007669"/>
    <property type="project" value="InterPro"/>
</dbReference>
<evidence type="ECO:0000256" key="6">
    <source>
        <dbReference type="ARBA" id="ARBA00023172"/>
    </source>
</evidence>
<dbReference type="Proteomes" id="UP000007015">
    <property type="component" value="Chromosome 5"/>
</dbReference>
<evidence type="ECO:0000256" key="7">
    <source>
        <dbReference type="PROSITE-ProRule" id="PRU00325"/>
    </source>
</evidence>
<feature type="region of interest" description="Disordered" evidence="8">
    <location>
        <begin position="430"/>
        <end position="462"/>
    </location>
</feature>
<dbReference type="PROSITE" id="PS50966">
    <property type="entry name" value="ZF_SWIM"/>
    <property type="match status" value="1"/>
</dbReference>
<sequence length="462" mass="52189">MINVRWDDSYNLLPTYQDELLRSVPGSVVKLDTEENNGDVCFRRFFVALKLCIDGFLQGCRPYIAMDSTHLTGRSRGQLASAVAIDGNNRLFPVAYGVIETESKESWTWFVQNLKEAIGTPTGLVISTDAGKGIEGAVDDVYPGVEHRECMRHLWKNMKKKYHGPLFAQNMWAAAKSFTNVKFTYHMDKIKERCPEALTWLDDNHPYIWSRSKFYEECKVDYINNNLSKCFNSWVSKIKDRQIVDLHDTIRKMIISKFVSRAKLACKMDERIIPSITNTLNAKSKTLKNHEVLICGSGTVEVTVGTITHAVNSKERTCTCRAWQVSGKPCDHALAFIAKLNREVQMDDFVDKCFSIEMLKMAYAGQFNPMASKDEWAHVDLGYKIKKPRLRRKPGRPRVARIRASDEASTSKRKKCSECHELGHTAKHCQGGLTASQKRKLSSSQSGTGEGINDPSDAPTSV</sequence>
<evidence type="ECO:0000313" key="10">
    <source>
        <dbReference type="EMBL" id="EEC79547.1"/>
    </source>
</evidence>
<dbReference type="OMA" id="WHARHIC"/>
<gene>
    <name evidence="10" type="ORF">OsI_20668</name>
</gene>
<keyword evidence="3 7" id="KW-0863">Zinc-finger</keyword>
<evidence type="ECO:0000256" key="1">
    <source>
        <dbReference type="ARBA" id="ARBA00022578"/>
    </source>
</evidence>
<dbReference type="EMBL" id="CM000130">
    <property type="protein sequence ID" value="EEC79547.1"/>
    <property type="molecule type" value="Genomic_DNA"/>
</dbReference>
<dbReference type="InterPro" id="IPR018289">
    <property type="entry name" value="MULE_transposase_dom"/>
</dbReference>
<dbReference type="STRING" id="39946.B8B012"/>
<dbReference type="SMART" id="SM00575">
    <property type="entry name" value="ZnF_PMZ"/>
    <property type="match status" value="1"/>
</dbReference>
<reference evidence="10 11" key="1">
    <citation type="journal article" date="2005" name="PLoS Biol.">
        <title>The genomes of Oryza sativa: a history of duplications.</title>
        <authorList>
            <person name="Yu J."/>
            <person name="Wang J."/>
            <person name="Lin W."/>
            <person name="Li S."/>
            <person name="Li H."/>
            <person name="Zhou J."/>
            <person name="Ni P."/>
            <person name="Dong W."/>
            <person name="Hu S."/>
            <person name="Zeng C."/>
            <person name="Zhang J."/>
            <person name="Zhang Y."/>
            <person name="Li R."/>
            <person name="Xu Z."/>
            <person name="Li S."/>
            <person name="Li X."/>
            <person name="Zheng H."/>
            <person name="Cong L."/>
            <person name="Lin L."/>
            <person name="Yin J."/>
            <person name="Geng J."/>
            <person name="Li G."/>
            <person name="Shi J."/>
            <person name="Liu J."/>
            <person name="Lv H."/>
            <person name="Li J."/>
            <person name="Wang J."/>
            <person name="Deng Y."/>
            <person name="Ran L."/>
            <person name="Shi X."/>
            <person name="Wang X."/>
            <person name="Wu Q."/>
            <person name="Li C."/>
            <person name="Ren X."/>
            <person name="Wang J."/>
            <person name="Wang X."/>
            <person name="Li D."/>
            <person name="Liu D."/>
            <person name="Zhang X."/>
            <person name="Ji Z."/>
            <person name="Zhao W."/>
            <person name="Sun Y."/>
            <person name="Zhang Z."/>
            <person name="Bao J."/>
            <person name="Han Y."/>
            <person name="Dong L."/>
            <person name="Ji J."/>
            <person name="Chen P."/>
            <person name="Wu S."/>
            <person name="Liu J."/>
            <person name="Xiao Y."/>
            <person name="Bu D."/>
            <person name="Tan J."/>
            <person name="Yang L."/>
            <person name="Ye C."/>
            <person name="Zhang J."/>
            <person name="Xu J."/>
            <person name="Zhou Y."/>
            <person name="Yu Y."/>
            <person name="Zhang B."/>
            <person name="Zhuang S."/>
            <person name="Wei H."/>
            <person name="Liu B."/>
            <person name="Lei M."/>
            <person name="Yu H."/>
            <person name="Li Y."/>
            <person name="Xu H."/>
            <person name="Wei S."/>
            <person name="He X."/>
            <person name="Fang L."/>
            <person name="Zhang Z."/>
            <person name="Zhang Y."/>
            <person name="Huang X."/>
            <person name="Su Z."/>
            <person name="Tong W."/>
            <person name="Li J."/>
            <person name="Tong Z."/>
            <person name="Li S."/>
            <person name="Ye J."/>
            <person name="Wang L."/>
            <person name="Fang L."/>
            <person name="Lei T."/>
            <person name="Chen C."/>
            <person name="Chen H."/>
            <person name="Xu Z."/>
            <person name="Li H."/>
            <person name="Huang H."/>
            <person name="Zhang F."/>
            <person name="Xu H."/>
            <person name="Li N."/>
            <person name="Zhao C."/>
            <person name="Li S."/>
            <person name="Dong L."/>
            <person name="Huang Y."/>
            <person name="Li L."/>
            <person name="Xi Y."/>
            <person name="Qi Q."/>
            <person name="Li W."/>
            <person name="Zhang B."/>
            <person name="Hu W."/>
            <person name="Zhang Y."/>
            <person name="Tian X."/>
            <person name="Jiao Y."/>
            <person name="Liang X."/>
            <person name="Jin J."/>
            <person name="Gao L."/>
            <person name="Zheng W."/>
            <person name="Hao B."/>
            <person name="Liu S."/>
            <person name="Wang W."/>
            <person name="Yuan L."/>
            <person name="Cao M."/>
            <person name="McDermott J."/>
            <person name="Samudrala R."/>
            <person name="Wang J."/>
            <person name="Wong G.K."/>
            <person name="Yang H."/>
        </authorList>
    </citation>
    <scope>NUCLEOTIDE SEQUENCE [LARGE SCALE GENOMIC DNA]</scope>
    <source>
        <strain evidence="11">cv. 93-11</strain>
    </source>
</reference>
<dbReference type="AlphaFoldDB" id="B8B012"/>
<dbReference type="PROSITE" id="PS01007">
    <property type="entry name" value="TRANSPOSASE_MUTATOR"/>
    <property type="match status" value="1"/>
</dbReference>
<dbReference type="GO" id="GO:0008270">
    <property type="term" value="F:zinc ion binding"/>
    <property type="evidence" value="ECO:0007669"/>
    <property type="project" value="UniProtKB-KW"/>
</dbReference>
<dbReference type="InterPro" id="IPR007527">
    <property type="entry name" value="Znf_SWIM"/>
</dbReference>
<proteinExistence type="predicted"/>
<dbReference type="PANTHER" id="PTHR31973">
    <property type="entry name" value="POLYPROTEIN, PUTATIVE-RELATED"/>
    <property type="match status" value="1"/>
</dbReference>
<feature type="domain" description="SWIM-type" evidence="9">
    <location>
        <begin position="300"/>
        <end position="341"/>
    </location>
</feature>
<dbReference type="PANTHER" id="PTHR31973:SF188">
    <property type="entry name" value="POLYPROTEIN, PUTATIVE-RELATED"/>
    <property type="match status" value="1"/>
</dbReference>
<protein>
    <recommendedName>
        <fullName evidence="9">SWIM-type domain-containing protein</fullName>
    </recommendedName>
</protein>
<dbReference type="InterPro" id="IPR006564">
    <property type="entry name" value="Znf_PMZ"/>
</dbReference>
<evidence type="ECO:0000256" key="5">
    <source>
        <dbReference type="ARBA" id="ARBA00023125"/>
    </source>
</evidence>
<keyword evidence="5" id="KW-0238">DNA-binding</keyword>
<evidence type="ECO:0000259" key="9">
    <source>
        <dbReference type="PROSITE" id="PS50966"/>
    </source>
</evidence>
<accession>B8B012</accession>
<keyword evidence="4" id="KW-0862">Zinc</keyword>
<dbReference type="InterPro" id="IPR001207">
    <property type="entry name" value="Transposase_mutator"/>
</dbReference>
<name>B8B012_ORYSI</name>